<comment type="caution">
    <text evidence="3">The sequence shown here is derived from an EMBL/GenBank/DDBJ whole genome shotgun (WGS) entry which is preliminary data.</text>
</comment>
<evidence type="ECO:0000313" key="4">
    <source>
        <dbReference type="Proteomes" id="UP000799764"/>
    </source>
</evidence>
<dbReference type="PANTHER" id="PTHR24148">
    <property type="entry name" value="ANKYRIN REPEAT DOMAIN-CONTAINING PROTEIN 39 HOMOLOG-RELATED"/>
    <property type="match status" value="1"/>
</dbReference>
<feature type="region of interest" description="Disordered" evidence="1">
    <location>
        <begin position="601"/>
        <end position="620"/>
    </location>
</feature>
<organism evidence="3 4">
    <name type="scientific">Karstenula rhodostoma CBS 690.94</name>
    <dbReference type="NCBI Taxonomy" id="1392251"/>
    <lineage>
        <taxon>Eukaryota</taxon>
        <taxon>Fungi</taxon>
        <taxon>Dikarya</taxon>
        <taxon>Ascomycota</taxon>
        <taxon>Pezizomycotina</taxon>
        <taxon>Dothideomycetes</taxon>
        <taxon>Pleosporomycetidae</taxon>
        <taxon>Pleosporales</taxon>
        <taxon>Massarineae</taxon>
        <taxon>Didymosphaeriaceae</taxon>
        <taxon>Karstenula</taxon>
    </lineage>
</organism>
<dbReference type="Pfam" id="PF06985">
    <property type="entry name" value="HET"/>
    <property type="match status" value="1"/>
</dbReference>
<name>A0A9P4PJ67_9PLEO</name>
<dbReference type="OrthoDB" id="3945961at2759"/>
<feature type="compositionally biased region" description="Polar residues" evidence="1">
    <location>
        <begin position="601"/>
        <end position="610"/>
    </location>
</feature>
<reference evidence="3" key="1">
    <citation type="journal article" date="2020" name="Stud. Mycol.">
        <title>101 Dothideomycetes genomes: a test case for predicting lifestyles and emergence of pathogens.</title>
        <authorList>
            <person name="Haridas S."/>
            <person name="Albert R."/>
            <person name="Binder M."/>
            <person name="Bloem J."/>
            <person name="Labutti K."/>
            <person name="Salamov A."/>
            <person name="Andreopoulos B."/>
            <person name="Baker S."/>
            <person name="Barry K."/>
            <person name="Bills G."/>
            <person name="Bluhm B."/>
            <person name="Cannon C."/>
            <person name="Castanera R."/>
            <person name="Culley D."/>
            <person name="Daum C."/>
            <person name="Ezra D."/>
            <person name="Gonzalez J."/>
            <person name="Henrissat B."/>
            <person name="Kuo A."/>
            <person name="Liang C."/>
            <person name="Lipzen A."/>
            <person name="Lutzoni F."/>
            <person name="Magnuson J."/>
            <person name="Mondo S."/>
            <person name="Nolan M."/>
            <person name="Ohm R."/>
            <person name="Pangilinan J."/>
            <person name="Park H.-J."/>
            <person name="Ramirez L."/>
            <person name="Alfaro M."/>
            <person name="Sun H."/>
            <person name="Tritt A."/>
            <person name="Yoshinaga Y."/>
            <person name="Zwiers L.-H."/>
            <person name="Turgeon B."/>
            <person name="Goodwin S."/>
            <person name="Spatafora J."/>
            <person name="Crous P."/>
            <person name="Grigoriev I."/>
        </authorList>
    </citation>
    <scope>NUCLEOTIDE SEQUENCE</scope>
    <source>
        <strain evidence="3">CBS 690.94</strain>
    </source>
</reference>
<protein>
    <recommendedName>
        <fullName evidence="2">Heterokaryon incompatibility domain-containing protein</fullName>
    </recommendedName>
</protein>
<dbReference type="AlphaFoldDB" id="A0A9P4PJ67"/>
<dbReference type="Proteomes" id="UP000799764">
    <property type="component" value="Unassembled WGS sequence"/>
</dbReference>
<sequence>MSALRGRLPLSRNDEHSALITAIIEYDAAQKDSYIYGPLTETDSIRLLRIQPVEDIDADLHLSLAHTTLSAITASNEDPLAFIALSYCWGPQVFRKAVYIEVSDEAMRIAKETSDTVIEECAMQRREDLKKQLSEMPLSTLLAWGEEAEQLAEDNSRKAAHRSYTSFGDVKSTPKLHIGRNIRERNHQVLHMREIYQKASKTIVYLGDEMGNTTLSAWNFLERAAVEGGEKGKHNTQYFKGDLGDVEIDVLTRPWFRRVWVVQEIAVSTNITMQSGQHSISWDDFCKIVLLEPRVNDRYGFSLRNKQLFENELRGNYVLDMVARSRRLEATDPRDKFFALLGISSGVDPEDPRIAVDYSKTFRQVYEDFAHYLIDAGRNFDVLSYTDRGTSWGAWPSWVPDWRQPMPTSRSTLGCIASNAGEGQDRQHETRGMNHPGQRTERIFMLEGNDELAFEQIRQECGANPEKMETRILERWKTYPWGIEQRWKVYPWVRGRTAREEASSSKIRSPFWSYDRPLDPDTRPWYHHKLFTPSLGKKLSLDPNETEQVVLDHLIQRSRQTLVWTDDSSMAVETVLDTSSIIDNRWLGLMVEQNTFEPNQAIPKSTTLDSSTKEGKARTPSSGVHHALVLVPRGAGVNDYVVSLIGARVPLVIRASPASLKDRPIRSHLVGECLVEDADVVGSEPRQDTLGSFQSRPLQHFSLR</sequence>
<proteinExistence type="predicted"/>
<dbReference type="InterPro" id="IPR010730">
    <property type="entry name" value="HET"/>
</dbReference>
<gene>
    <name evidence="3" type="ORF">P171DRAFT_522314</name>
</gene>
<dbReference type="PANTHER" id="PTHR24148:SF64">
    <property type="entry name" value="HETEROKARYON INCOMPATIBILITY DOMAIN-CONTAINING PROTEIN"/>
    <property type="match status" value="1"/>
</dbReference>
<keyword evidence="4" id="KW-1185">Reference proteome</keyword>
<dbReference type="EMBL" id="MU001502">
    <property type="protein sequence ID" value="KAF2443831.1"/>
    <property type="molecule type" value="Genomic_DNA"/>
</dbReference>
<accession>A0A9P4PJ67</accession>
<dbReference type="InterPro" id="IPR052895">
    <property type="entry name" value="HetReg/Transcr_Mod"/>
</dbReference>
<feature type="domain" description="Heterokaryon incompatibility" evidence="2">
    <location>
        <begin position="182"/>
        <end position="264"/>
    </location>
</feature>
<evidence type="ECO:0000256" key="1">
    <source>
        <dbReference type="SAM" id="MobiDB-lite"/>
    </source>
</evidence>
<evidence type="ECO:0000259" key="2">
    <source>
        <dbReference type="Pfam" id="PF06985"/>
    </source>
</evidence>
<evidence type="ECO:0000313" key="3">
    <source>
        <dbReference type="EMBL" id="KAF2443831.1"/>
    </source>
</evidence>